<evidence type="ECO:0000313" key="2">
    <source>
        <dbReference type="Proteomes" id="UP000078343"/>
    </source>
</evidence>
<sequence length="439" mass="50806">MRPIRSVDSILSVFKQKSTPSNIRQLCLSPGPDSVPSVFNLLPAEILLTIVTLLPRSALACLMLTSKYLYNTLSPGFELRMEGFPDERSVFIRLLEKDLPQMVVCYSCEILFDWREKSRWRCPNHSNHPFFDFDPIWCYAHEPGFISREMVDLFVRGHELGPEYGPQLYELAHSCDKDGGWFRTRGRKVARVLDARIQQGRLLLHGVYSLTAPIPTFSIDPEEGYYDRSWEYALMREMGKFNGIGCIHLRTALPAIILEAVRQLRLGVPNPLCEDLVNCGYCATDLRVRALTDFPGQIILQVETWRSFGGRDMYARDPLEDAHFQIPGVRNIRLDINQPPSRNLQQLYNGGSVRRTNMLQLPPHRQTWLQRWKWSYADYTEQLWVDLINLGGSAIAVRVPRPGQPKRFFILRETIKDIFDAMKLHLQALKASRHPWFWT</sequence>
<proteinExistence type="predicted"/>
<comment type="caution">
    <text evidence="1">The sequence shown here is derived from an EMBL/GenBank/DDBJ whole genome shotgun (WGS) entry which is preliminary data.</text>
</comment>
<gene>
    <name evidence="1" type="ORF">AYL99_09767</name>
</gene>
<evidence type="ECO:0008006" key="3">
    <source>
        <dbReference type="Google" id="ProtNLM"/>
    </source>
</evidence>
<dbReference type="STRING" id="1367422.A0A178Z856"/>
<name>A0A178Z856_9EURO</name>
<reference evidence="1 2" key="1">
    <citation type="submission" date="2016-04" db="EMBL/GenBank/DDBJ databases">
        <title>Draft genome of Fonsecaea erecta CBS 125763.</title>
        <authorList>
            <person name="Weiss V.A."/>
            <person name="Vicente V.A."/>
            <person name="Raittz R.T."/>
            <person name="Moreno L.F."/>
            <person name="De Souza E.M."/>
            <person name="Pedrosa F.O."/>
            <person name="Steffens M.B."/>
            <person name="Faoro H."/>
            <person name="Tadra-Sfeir M.Z."/>
            <person name="Najafzadeh M.J."/>
            <person name="Felipe M.S."/>
            <person name="Teixeira M."/>
            <person name="Sun J."/>
            <person name="Xi L."/>
            <person name="Gomes R."/>
            <person name="De Azevedo C.M."/>
            <person name="Salgado C.G."/>
            <person name="Da Silva M.B."/>
            <person name="Nascimento M.F."/>
            <person name="Queiroz-Telles F."/>
            <person name="Attili D.S."/>
            <person name="Gorbushina A."/>
        </authorList>
    </citation>
    <scope>NUCLEOTIDE SEQUENCE [LARGE SCALE GENOMIC DNA]</scope>
    <source>
        <strain evidence="1 2">CBS 125763</strain>
    </source>
</reference>
<dbReference type="AlphaFoldDB" id="A0A178Z856"/>
<protein>
    <recommendedName>
        <fullName evidence="3">F-box domain-containing protein</fullName>
    </recommendedName>
</protein>
<evidence type="ECO:0000313" key="1">
    <source>
        <dbReference type="EMBL" id="OAP55616.1"/>
    </source>
</evidence>
<keyword evidence="2" id="KW-1185">Reference proteome</keyword>
<accession>A0A178Z856</accession>
<dbReference type="EMBL" id="LVYI01000010">
    <property type="protein sequence ID" value="OAP55616.1"/>
    <property type="molecule type" value="Genomic_DNA"/>
</dbReference>
<organism evidence="1 2">
    <name type="scientific">Fonsecaea erecta</name>
    <dbReference type="NCBI Taxonomy" id="1367422"/>
    <lineage>
        <taxon>Eukaryota</taxon>
        <taxon>Fungi</taxon>
        <taxon>Dikarya</taxon>
        <taxon>Ascomycota</taxon>
        <taxon>Pezizomycotina</taxon>
        <taxon>Eurotiomycetes</taxon>
        <taxon>Chaetothyriomycetidae</taxon>
        <taxon>Chaetothyriales</taxon>
        <taxon>Herpotrichiellaceae</taxon>
        <taxon>Fonsecaea</taxon>
    </lineage>
</organism>
<dbReference type="GeneID" id="30013935"/>
<dbReference type="RefSeq" id="XP_018688983.1">
    <property type="nucleotide sequence ID" value="XM_018841274.1"/>
</dbReference>
<dbReference type="OrthoDB" id="4141047at2759"/>
<dbReference type="Proteomes" id="UP000078343">
    <property type="component" value="Unassembled WGS sequence"/>
</dbReference>